<keyword evidence="3" id="KW-1185">Reference proteome</keyword>
<gene>
    <name evidence="2" type="ORF">M8T91_03710</name>
</gene>
<accession>A0ABY9EEF5</accession>
<protein>
    <submittedName>
        <fullName evidence="2">Uncharacterized protein</fullName>
    </submittedName>
</protein>
<name>A0ABY9EEF5_9GAMM</name>
<dbReference type="RefSeq" id="WP_301416932.1">
    <property type="nucleotide sequence ID" value="NZ_CP098023.1"/>
</dbReference>
<evidence type="ECO:0000313" key="3">
    <source>
        <dbReference type="Proteomes" id="UP001321520"/>
    </source>
</evidence>
<proteinExistence type="predicted"/>
<dbReference type="Proteomes" id="UP001321520">
    <property type="component" value="Chromosome"/>
</dbReference>
<reference evidence="2 3" key="1">
    <citation type="submission" date="2022-05" db="EMBL/GenBank/DDBJ databases">
        <title>Microbulbifer sp. nov., isolated from sponge.</title>
        <authorList>
            <person name="Gao L."/>
        </authorList>
    </citation>
    <scope>NUCLEOTIDE SEQUENCE [LARGE SCALE GENOMIC DNA]</scope>
    <source>
        <strain evidence="2 3">MI-G</strain>
    </source>
</reference>
<evidence type="ECO:0000313" key="2">
    <source>
        <dbReference type="EMBL" id="WKD50542.1"/>
    </source>
</evidence>
<organism evidence="2 3">
    <name type="scientific">Microbulbifer spongiae</name>
    <dbReference type="NCBI Taxonomy" id="2944933"/>
    <lineage>
        <taxon>Bacteria</taxon>
        <taxon>Pseudomonadati</taxon>
        <taxon>Pseudomonadota</taxon>
        <taxon>Gammaproteobacteria</taxon>
        <taxon>Cellvibrionales</taxon>
        <taxon>Microbulbiferaceae</taxon>
        <taxon>Microbulbifer</taxon>
    </lineage>
</organism>
<sequence>MKQIILTVALLLPGFALAVPDTWIEVFDGAGVLVGHVTEVKVGGQGHNSPTAGWVRGLSTAVDPATGGELGTFRFVADMMMATHHNRVYFTGAGCAAGGGPIYFVVEDDPAPADTMNAEGRAGIWMNAEWATVPLPAGPLPPAAAYMDPFGPCLPNPTGVLPGAASQYRMGAGITRAYAPPFGVM</sequence>
<dbReference type="EMBL" id="CP098023">
    <property type="protein sequence ID" value="WKD50542.1"/>
    <property type="molecule type" value="Genomic_DNA"/>
</dbReference>
<keyword evidence="1" id="KW-0732">Signal</keyword>
<feature type="chain" id="PRO_5047156029" evidence="1">
    <location>
        <begin position="19"/>
        <end position="185"/>
    </location>
</feature>
<feature type="signal peptide" evidence="1">
    <location>
        <begin position="1"/>
        <end position="18"/>
    </location>
</feature>
<evidence type="ECO:0000256" key="1">
    <source>
        <dbReference type="SAM" id="SignalP"/>
    </source>
</evidence>